<dbReference type="AlphaFoldDB" id="A0A0B4U983"/>
<keyword evidence="2" id="KW-0614">Plasmid</keyword>
<protein>
    <submittedName>
        <fullName evidence="2">Uncharacterized protein</fullName>
    </submittedName>
</protein>
<geneLocation type="plasmid" evidence="2 3">
    <name>poh1</name>
</geneLocation>
<keyword evidence="1" id="KW-0812">Transmembrane</keyword>
<feature type="transmembrane region" description="Helical" evidence="1">
    <location>
        <begin position="125"/>
        <end position="144"/>
    </location>
</feature>
<accession>A0A0B4U983</accession>
<feature type="transmembrane region" description="Helical" evidence="1">
    <location>
        <begin position="156"/>
        <end position="175"/>
    </location>
</feature>
<name>A0A0B4U983_BACTU</name>
<dbReference type="InterPro" id="IPR043861">
    <property type="entry name" value="DUF5823"/>
</dbReference>
<dbReference type="Pfam" id="PF19140">
    <property type="entry name" value="DUF5823"/>
    <property type="match status" value="1"/>
</dbReference>
<feature type="transmembrane region" description="Helical" evidence="1">
    <location>
        <begin position="58"/>
        <end position="81"/>
    </location>
</feature>
<keyword evidence="1" id="KW-0472">Membrane</keyword>
<feature type="transmembrane region" description="Helical" evidence="1">
    <location>
        <begin position="93"/>
        <end position="113"/>
    </location>
</feature>
<keyword evidence="1" id="KW-1133">Transmembrane helix</keyword>
<evidence type="ECO:0000313" key="3">
    <source>
        <dbReference type="Proteomes" id="UP000194143"/>
    </source>
</evidence>
<dbReference type="GeneID" id="67469865"/>
<sequence length="183" mass="20675">MIEILRTLVNFLIALFSGELPGIYYIWIIALLIVQIIQSTLNYNLFNKKEKFSKYTMEGLLAFLIILIGSMLLSKLLAFIIEDSVINKTELTHYFVSLIVLTIFVAIGCIKELIRHTIKNSNMSLVTFIIVSLIASILSFKLLLPLTGGSFTLSKSFIYTLIIVVTGIIVLLVSMEEKYVDEE</sequence>
<evidence type="ECO:0000313" key="2">
    <source>
        <dbReference type="EMBL" id="ARP61525.1"/>
    </source>
</evidence>
<dbReference type="RefSeq" id="WP_000570018.1">
    <property type="nucleotide sequence ID" value="NZ_CP021062.1"/>
</dbReference>
<keyword evidence="3" id="KW-1185">Reference proteome</keyword>
<feature type="transmembrane region" description="Helical" evidence="1">
    <location>
        <begin position="24"/>
        <end position="46"/>
    </location>
</feature>
<dbReference type="Proteomes" id="UP000194143">
    <property type="component" value="Plasmid poh1"/>
</dbReference>
<evidence type="ECO:0000256" key="1">
    <source>
        <dbReference type="SAM" id="Phobius"/>
    </source>
</evidence>
<proteinExistence type="predicted"/>
<gene>
    <name evidence="2" type="ORF">CAB88_31540</name>
</gene>
<organism evidence="2 3">
    <name type="scientific">Bacillus thuringiensis</name>
    <dbReference type="NCBI Taxonomy" id="1428"/>
    <lineage>
        <taxon>Bacteria</taxon>
        <taxon>Bacillati</taxon>
        <taxon>Bacillota</taxon>
        <taxon>Bacilli</taxon>
        <taxon>Bacillales</taxon>
        <taxon>Bacillaceae</taxon>
        <taxon>Bacillus</taxon>
        <taxon>Bacillus cereus group</taxon>
    </lineage>
</organism>
<reference evidence="2 3" key="1">
    <citation type="submission" date="2017-04" db="EMBL/GenBank/DDBJ databases">
        <title>Complete Genome Sequence of Bacillus thuringiensis type Strain ATCC 10792.</title>
        <authorList>
            <person name="Oh D.-H."/>
            <person name="Park B.-J."/>
            <person name="Shuai W."/>
            <person name="Chelliah R."/>
        </authorList>
    </citation>
    <scope>NUCLEOTIDE SEQUENCE [LARGE SCALE GENOMIC DNA]</scope>
    <source>
        <strain evidence="2 3">ATCC 10792</strain>
        <plasmid evidence="2 3">poh1</plasmid>
    </source>
</reference>
<dbReference type="EMBL" id="CP021062">
    <property type="protein sequence ID" value="ARP61525.1"/>
    <property type="molecule type" value="Genomic_DNA"/>
</dbReference>